<proteinExistence type="predicted"/>
<dbReference type="SUPFAM" id="SSF47473">
    <property type="entry name" value="EF-hand"/>
    <property type="match status" value="1"/>
</dbReference>
<dbReference type="Gene3D" id="1.10.238.10">
    <property type="entry name" value="EF-hand"/>
    <property type="match status" value="1"/>
</dbReference>
<feature type="domain" description="EF-hand" evidence="2">
    <location>
        <begin position="62"/>
        <end position="81"/>
    </location>
</feature>
<dbReference type="Proteomes" id="UP000197065">
    <property type="component" value="Unassembled WGS sequence"/>
</dbReference>
<dbReference type="InterPro" id="IPR018247">
    <property type="entry name" value="EF_Hand_1_Ca_BS"/>
</dbReference>
<dbReference type="GO" id="GO:0005509">
    <property type="term" value="F:calcium ion binding"/>
    <property type="evidence" value="ECO:0007669"/>
    <property type="project" value="InterPro"/>
</dbReference>
<protein>
    <submittedName>
        <fullName evidence="3">EF hand</fullName>
    </submittedName>
</protein>
<keyword evidence="4" id="KW-1185">Reference proteome</keyword>
<evidence type="ECO:0000259" key="2">
    <source>
        <dbReference type="Pfam" id="PF13202"/>
    </source>
</evidence>
<dbReference type="RefSeq" id="WP_088561759.1">
    <property type="nucleotide sequence ID" value="NZ_FYEH01000007.1"/>
</dbReference>
<evidence type="ECO:0000313" key="3">
    <source>
        <dbReference type="EMBL" id="SNB70443.1"/>
    </source>
</evidence>
<feature type="region of interest" description="Disordered" evidence="1">
    <location>
        <begin position="54"/>
        <end position="86"/>
    </location>
</feature>
<dbReference type="Pfam" id="PF13202">
    <property type="entry name" value="EF-hand_5"/>
    <property type="match status" value="1"/>
</dbReference>
<dbReference type="InterPro" id="IPR002048">
    <property type="entry name" value="EF_hand_dom"/>
</dbReference>
<evidence type="ECO:0000313" key="4">
    <source>
        <dbReference type="Proteomes" id="UP000197065"/>
    </source>
</evidence>
<organism evidence="3 4">
    <name type="scientific">Arboricoccus pini</name>
    <dbReference type="NCBI Taxonomy" id="1963835"/>
    <lineage>
        <taxon>Bacteria</taxon>
        <taxon>Pseudomonadati</taxon>
        <taxon>Pseudomonadota</taxon>
        <taxon>Alphaproteobacteria</taxon>
        <taxon>Geminicoccales</taxon>
        <taxon>Geminicoccaceae</taxon>
        <taxon>Arboricoccus</taxon>
    </lineage>
</organism>
<accession>A0A212RDR3</accession>
<dbReference type="AlphaFoldDB" id="A0A212RDR3"/>
<dbReference type="InterPro" id="IPR011992">
    <property type="entry name" value="EF-hand-dom_pair"/>
</dbReference>
<feature type="compositionally biased region" description="Polar residues" evidence="1">
    <location>
        <begin position="157"/>
        <end position="170"/>
    </location>
</feature>
<gene>
    <name evidence="3" type="ORF">SAMN07250955_107201</name>
</gene>
<reference evidence="3 4" key="1">
    <citation type="submission" date="2017-06" db="EMBL/GenBank/DDBJ databases">
        <authorList>
            <person name="Kim H.J."/>
            <person name="Triplett B.A."/>
        </authorList>
    </citation>
    <scope>NUCLEOTIDE SEQUENCE [LARGE SCALE GENOMIC DNA]</scope>
    <source>
        <strain evidence="3 4">B29T1</strain>
    </source>
</reference>
<dbReference type="EMBL" id="FYEH01000007">
    <property type="protein sequence ID" value="SNB70443.1"/>
    <property type="molecule type" value="Genomic_DNA"/>
</dbReference>
<name>A0A212RDR3_9PROT</name>
<sequence length="176" mass="18271">MEIGTTKGASLVQLYQVKASSLSDLDTNGDNALDLNEVAKALTGKNYAAKSADKANSATKNTFDAQDTNRDGKLSSDELGRDKGDTAQAMQLTMAQLAGNLLKNWWSKSSTSDSGDQAFGQLTGDGDKGATAVASSALSSTSRVNSVVESVLGRYRQWQSARAQPASNGAGTDLAA</sequence>
<evidence type="ECO:0000256" key="1">
    <source>
        <dbReference type="SAM" id="MobiDB-lite"/>
    </source>
</evidence>
<feature type="compositionally biased region" description="Polar residues" evidence="1">
    <location>
        <begin position="54"/>
        <end position="66"/>
    </location>
</feature>
<dbReference type="PROSITE" id="PS00018">
    <property type="entry name" value="EF_HAND_1"/>
    <property type="match status" value="2"/>
</dbReference>
<feature type="region of interest" description="Disordered" evidence="1">
    <location>
        <begin position="157"/>
        <end position="176"/>
    </location>
</feature>
<feature type="compositionally biased region" description="Basic and acidic residues" evidence="1">
    <location>
        <begin position="67"/>
        <end position="85"/>
    </location>
</feature>